<feature type="signal peptide" evidence="1">
    <location>
        <begin position="1"/>
        <end position="34"/>
    </location>
</feature>
<accession>A0A2H0UP46</accession>
<evidence type="ECO:0000256" key="1">
    <source>
        <dbReference type="SAM" id="SignalP"/>
    </source>
</evidence>
<dbReference type="AlphaFoldDB" id="A0A2H0UP46"/>
<dbReference type="Pfam" id="PF01471">
    <property type="entry name" value="PG_binding_1"/>
    <property type="match status" value="1"/>
</dbReference>
<evidence type="ECO:0000259" key="2">
    <source>
        <dbReference type="Pfam" id="PF01471"/>
    </source>
</evidence>
<feature type="domain" description="Peptidoglycan binding-like" evidence="2">
    <location>
        <begin position="82"/>
        <end position="130"/>
    </location>
</feature>
<evidence type="ECO:0000313" key="3">
    <source>
        <dbReference type="EMBL" id="PIR88151.1"/>
    </source>
</evidence>
<organism evidence="3 4">
    <name type="scientific">Candidatus Harrisonbacteria bacterium CG10_big_fil_rev_8_21_14_0_10_45_28</name>
    <dbReference type="NCBI Taxonomy" id="1974586"/>
    <lineage>
        <taxon>Bacteria</taxon>
        <taxon>Candidatus Harrisoniibacteriota</taxon>
    </lineage>
</organism>
<dbReference type="Proteomes" id="UP000230903">
    <property type="component" value="Unassembled WGS sequence"/>
</dbReference>
<proteinExistence type="predicted"/>
<reference evidence="4" key="1">
    <citation type="submission" date="2017-09" db="EMBL/GenBank/DDBJ databases">
        <title>Depth-based differentiation of microbial function through sediment-hosted aquifers and enrichment of novel symbionts in the deep terrestrial subsurface.</title>
        <authorList>
            <person name="Probst A.J."/>
            <person name="Ladd B."/>
            <person name="Jarett J.K."/>
            <person name="Geller-Mcgrath D.E."/>
            <person name="Sieber C.M.K."/>
            <person name="Emerson J.B."/>
            <person name="Anantharaman K."/>
            <person name="Thomas B.C."/>
            <person name="Malmstrom R."/>
            <person name="Stieglmeier M."/>
            <person name="Klingl A."/>
            <person name="Woyke T."/>
            <person name="Ryan C.M."/>
            <person name="Banfield J.F."/>
        </authorList>
    </citation>
    <scope>NUCLEOTIDE SEQUENCE [LARGE SCALE GENOMIC DNA]</scope>
</reference>
<feature type="chain" id="PRO_5013675198" description="Peptidoglycan binding-like domain-containing protein" evidence="1">
    <location>
        <begin position="35"/>
        <end position="233"/>
    </location>
</feature>
<dbReference type="InterPro" id="IPR036365">
    <property type="entry name" value="PGBD-like_sf"/>
</dbReference>
<dbReference type="InterPro" id="IPR036366">
    <property type="entry name" value="PGBDSf"/>
</dbReference>
<dbReference type="EMBL" id="PFBC01000012">
    <property type="protein sequence ID" value="PIR88151.1"/>
    <property type="molecule type" value="Genomic_DNA"/>
</dbReference>
<evidence type="ECO:0000313" key="4">
    <source>
        <dbReference type="Proteomes" id="UP000230903"/>
    </source>
</evidence>
<dbReference type="Gene3D" id="1.10.101.10">
    <property type="entry name" value="PGBD-like superfamily/PGBD"/>
    <property type="match status" value="1"/>
</dbReference>
<feature type="non-terminal residue" evidence="3">
    <location>
        <position position="233"/>
    </location>
</feature>
<dbReference type="InterPro" id="IPR002477">
    <property type="entry name" value="Peptidoglycan-bd-like"/>
</dbReference>
<dbReference type="SUPFAM" id="SSF47090">
    <property type="entry name" value="PGBD-like"/>
    <property type="match status" value="1"/>
</dbReference>
<protein>
    <recommendedName>
        <fullName evidence="2">Peptidoglycan binding-like domain-containing protein</fullName>
    </recommendedName>
</protein>
<name>A0A2H0UP46_9BACT</name>
<sequence>MSTFTKKIAVSFVTATTVLSLSGFGALALPVASAATNEELQAQISQLLSMIATLQSQLSGNPASGTTYATCDFTRSLTVGSTGQDVLCLQQYLNNNGFSVSSTGAGSPGNETQYFGSRTKQAIAAWQTSHAAAVLAPVGLSVGTGYWGPSSIAYFNTLTVVGGNTGGTTPPAVVPGANLQIGLAADSAKGAAISGAGQISVATFNMTAPATTGVTVTDLTLTKVGVMSDSNVS</sequence>
<keyword evidence="1" id="KW-0732">Signal</keyword>
<comment type="caution">
    <text evidence="3">The sequence shown here is derived from an EMBL/GenBank/DDBJ whole genome shotgun (WGS) entry which is preliminary data.</text>
</comment>
<gene>
    <name evidence="3" type="ORF">COU10_00705</name>
</gene>